<gene>
    <name evidence="4" type="ORF">C7212DRAFT_364453</name>
</gene>
<dbReference type="PROSITE" id="PS00921">
    <property type="entry name" value="NITRIL_CHT_2"/>
    <property type="match status" value="1"/>
</dbReference>
<dbReference type="SUPFAM" id="SSF56317">
    <property type="entry name" value="Carbon-nitrogen hydrolase"/>
    <property type="match status" value="1"/>
</dbReference>
<proteinExistence type="inferred from homology"/>
<dbReference type="PANTHER" id="PTHR46044:SF1">
    <property type="entry name" value="CN HYDROLASE DOMAIN-CONTAINING PROTEIN"/>
    <property type="match status" value="1"/>
</dbReference>
<dbReference type="GO" id="GO:0000257">
    <property type="term" value="F:nitrilase activity"/>
    <property type="evidence" value="ECO:0007669"/>
    <property type="project" value="UniProtKB-ARBA"/>
</dbReference>
<dbReference type="GO" id="GO:0016836">
    <property type="term" value="F:hydro-lyase activity"/>
    <property type="evidence" value="ECO:0007669"/>
    <property type="project" value="UniProtKB-ARBA"/>
</dbReference>
<reference evidence="4 5" key="1">
    <citation type="submission" date="2018-03" db="EMBL/GenBank/DDBJ databases">
        <title>Genomes of Pezizomycetes fungi and the evolution of truffles.</title>
        <authorList>
            <person name="Murat C."/>
            <person name="Payen T."/>
            <person name="Noel B."/>
            <person name="Kuo A."/>
            <person name="Martin F.M."/>
        </authorList>
    </citation>
    <scope>NUCLEOTIDE SEQUENCE [LARGE SCALE GENOMIC DNA]</scope>
    <source>
        <strain evidence="4">091103-1</strain>
    </source>
</reference>
<name>A0A317SLM9_9PEZI</name>
<sequence>MPPLKLTVAQYATSHTLEETLSKIRVITIMAASEGTNLILFPEAFLGGYPRTSTFGASIGSRTTTGRKQYHEYWTQAVDLGDTHPDGLGVYDAPGDGTREFLESLAKDTGVFLVVGVVEKVGATLFCAVVFVCPRGGIVGKRRKVMSGGDKTGTERVVWGTGSPKALKAIKTEIAGQKVTLGAAICWENYMPLLRATLYTQNTNIYLAPTADARSSWISTMQHIALEGRCYVLGCNQFVTNRTLPPFADDTAASLQTDGAVVDIAEESVLCNGGSVVFGPMGEVLAGPLWGKEGKLSVVVEDLEGDIVKAKMDFDVGLSGHYSRSDVFKLEVMGLELEKTLCPVS</sequence>
<dbReference type="InterPro" id="IPR044149">
    <property type="entry name" value="Nitrilases_CHs"/>
</dbReference>
<evidence type="ECO:0000256" key="1">
    <source>
        <dbReference type="ARBA" id="ARBA00008129"/>
    </source>
</evidence>
<evidence type="ECO:0000259" key="3">
    <source>
        <dbReference type="PROSITE" id="PS50263"/>
    </source>
</evidence>
<dbReference type="PROSITE" id="PS50263">
    <property type="entry name" value="CN_HYDROLASE"/>
    <property type="match status" value="1"/>
</dbReference>
<evidence type="ECO:0000313" key="5">
    <source>
        <dbReference type="Proteomes" id="UP000246991"/>
    </source>
</evidence>
<feature type="active site" description="Proton acceptor" evidence="2">
    <location>
        <position position="43"/>
    </location>
</feature>
<dbReference type="Proteomes" id="UP000246991">
    <property type="component" value="Unassembled WGS sequence"/>
</dbReference>
<feature type="domain" description="CN hydrolase" evidence="3">
    <location>
        <begin position="4"/>
        <end position="305"/>
    </location>
</feature>
<dbReference type="InterPro" id="IPR003010">
    <property type="entry name" value="C-N_Hydrolase"/>
</dbReference>
<dbReference type="EMBL" id="PYWC01000049">
    <property type="protein sequence ID" value="PWW75233.1"/>
    <property type="molecule type" value="Genomic_DNA"/>
</dbReference>
<protein>
    <submittedName>
        <fullName evidence="4">Carbon-nitrogen hydrolase</fullName>
    </submittedName>
</protein>
<dbReference type="Gene3D" id="3.60.110.10">
    <property type="entry name" value="Carbon-nitrogen hydrolase"/>
    <property type="match status" value="1"/>
</dbReference>
<dbReference type="OrthoDB" id="10250282at2759"/>
<keyword evidence="5" id="KW-1185">Reference proteome</keyword>
<keyword evidence="4" id="KW-0378">Hydrolase</keyword>
<accession>A0A317SLM9</accession>
<dbReference type="InterPro" id="IPR000132">
    <property type="entry name" value="Nitrilase/CN_hydratase_CS"/>
</dbReference>
<dbReference type="PROSITE" id="PS00920">
    <property type="entry name" value="NITRIL_CHT_1"/>
    <property type="match status" value="1"/>
</dbReference>
<dbReference type="STRING" id="42249.A0A317SLM9"/>
<dbReference type="InterPro" id="IPR036526">
    <property type="entry name" value="C-N_Hydrolase_sf"/>
</dbReference>
<comment type="similarity">
    <text evidence="1">Belongs to the carbon-nitrogen hydrolase superfamily. Nitrilase family.</text>
</comment>
<dbReference type="CDD" id="cd07564">
    <property type="entry name" value="nitrilases_CHs"/>
    <property type="match status" value="1"/>
</dbReference>
<evidence type="ECO:0000256" key="2">
    <source>
        <dbReference type="PROSITE-ProRule" id="PRU10139"/>
    </source>
</evidence>
<evidence type="ECO:0000313" key="4">
    <source>
        <dbReference type="EMBL" id="PWW75233.1"/>
    </source>
</evidence>
<dbReference type="AlphaFoldDB" id="A0A317SLM9"/>
<comment type="caution">
    <text evidence="4">The sequence shown here is derived from an EMBL/GenBank/DDBJ whole genome shotgun (WGS) entry which is preliminary data.</text>
</comment>
<dbReference type="Pfam" id="PF00795">
    <property type="entry name" value="CN_hydrolase"/>
    <property type="match status" value="1"/>
</dbReference>
<organism evidence="4 5">
    <name type="scientific">Tuber magnatum</name>
    <name type="common">white Piedmont truffle</name>
    <dbReference type="NCBI Taxonomy" id="42249"/>
    <lineage>
        <taxon>Eukaryota</taxon>
        <taxon>Fungi</taxon>
        <taxon>Dikarya</taxon>
        <taxon>Ascomycota</taxon>
        <taxon>Pezizomycotina</taxon>
        <taxon>Pezizomycetes</taxon>
        <taxon>Pezizales</taxon>
        <taxon>Tuberaceae</taxon>
        <taxon>Tuber</taxon>
    </lineage>
</organism>
<dbReference type="PANTHER" id="PTHR46044">
    <property type="entry name" value="NITRILASE"/>
    <property type="match status" value="1"/>
</dbReference>